<protein>
    <recommendedName>
        <fullName evidence="12">Peptidase M13 N-terminal domain-containing protein</fullName>
    </recommendedName>
</protein>
<evidence type="ECO:0000256" key="3">
    <source>
        <dbReference type="ARBA" id="ARBA00007357"/>
    </source>
</evidence>
<dbReference type="GO" id="GO:0046872">
    <property type="term" value="F:metal ion binding"/>
    <property type="evidence" value="ECO:0007669"/>
    <property type="project" value="UniProtKB-KW"/>
</dbReference>
<comment type="similarity">
    <text evidence="3">Belongs to the peptidase M13 family.</text>
</comment>
<dbReference type="PANTHER" id="PTHR11733">
    <property type="entry name" value="ZINC METALLOPROTEASE FAMILY M13 NEPRILYSIN-RELATED"/>
    <property type="match status" value="1"/>
</dbReference>
<dbReference type="Gene3D" id="3.40.390.10">
    <property type="entry name" value="Collagenase (Catalytic Domain)"/>
    <property type="match status" value="1"/>
</dbReference>
<keyword evidence="8" id="KW-0482">Metalloprotease</keyword>
<feature type="domain" description="Peptidase M13 N-terminal" evidence="10">
    <location>
        <begin position="105"/>
        <end position="494"/>
    </location>
</feature>
<proteinExistence type="inferred from homology"/>
<dbReference type="InterPro" id="IPR024079">
    <property type="entry name" value="MetalloPept_cat_dom_sf"/>
</dbReference>
<keyword evidence="7" id="KW-0862">Zinc</keyword>
<evidence type="ECO:0000256" key="5">
    <source>
        <dbReference type="ARBA" id="ARBA00022723"/>
    </source>
</evidence>
<dbReference type="GO" id="GO:0016485">
    <property type="term" value="P:protein processing"/>
    <property type="evidence" value="ECO:0007669"/>
    <property type="project" value="TreeGrafter"/>
</dbReference>
<dbReference type="InterPro" id="IPR042089">
    <property type="entry name" value="Peptidase_M13_dom_2"/>
</dbReference>
<dbReference type="SUPFAM" id="SSF55486">
    <property type="entry name" value="Metalloproteases ('zincins'), catalytic domain"/>
    <property type="match status" value="1"/>
</dbReference>
<dbReference type="GO" id="GO:0004222">
    <property type="term" value="F:metalloendopeptidase activity"/>
    <property type="evidence" value="ECO:0007669"/>
    <property type="project" value="InterPro"/>
</dbReference>
<dbReference type="GO" id="GO:0005886">
    <property type="term" value="C:plasma membrane"/>
    <property type="evidence" value="ECO:0007669"/>
    <property type="project" value="UniProtKB-SubCell"/>
</dbReference>
<dbReference type="Gene3D" id="1.10.1380.10">
    <property type="entry name" value="Neutral endopeptidase , domain2"/>
    <property type="match status" value="1"/>
</dbReference>
<evidence type="ECO:0000256" key="7">
    <source>
        <dbReference type="ARBA" id="ARBA00022833"/>
    </source>
</evidence>
<evidence type="ECO:0000313" key="11">
    <source>
        <dbReference type="EMBL" id="JAS23495.1"/>
    </source>
</evidence>
<accession>A0A1B6DD22</accession>
<comment type="cofactor">
    <cofactor evidence="1">
        <name>Zn(2+)</name>
        <dbReference type="ChEBI" id="CHEBI:29105"/>
    </cofactor>
</comment>
<evidence type="ECO:0000256" key="8">
    <source>
        <dbReference type="ARBA" id="ARBA00023049"/>
    </source>
</evidence>
<keyword evidence="4" id="KW-0645">Protease</keyword>
<dbReference type="CDD" id="cd08662">
    <property type="entry name" value="M13"/>
    <property type="match status" value="1"/>
</dbReference>
<evidence type="ECO:0000256" key="4">
    <source>
        <dbReference type="ARBA" id="ARBA00022670"/>
    </source>
</evidence>
<reference evidence="11" key="1">
    <citation type="submission" date="2015-12" db="EMBL/GenBank/DDBJ databases">
        <title>De novo transcriptome assembly of four potential Pierce s Disease insect vectors from Arizona vineyards.</title>
        <authorList>
            <person name="Tassone E.E."/>
        </authorList>
    </citation>
    <scope>NUCLEOTIDE SEQUENCE</scope>
</reference>
<evidence type="ECO:0000259" key="10">
    <source>
        <dbReference type="Pfam" id="PF05649"/>
    </source>
</evidence>
<dbReference type="InterPro" id="IPR008753">
    <property type="entry name" value="Peptidase_M13_N"/>
</dbReference>
<evidence type="ECO:0000256" key="2">
    <source>
        <dbReference type="ARBA" id="ARBA00004401"/>
    </source>
</evidence>
<evidence type="ECO:0000259" key="9">
    <source>
        <dbReference type="Pfam" id="PF01431"/>
    </source>
</evidence>
<dbReference type="Pfam" id="PF05649">
    <property type="entry name" value="Peptidase_M13_N"/>
    <property type="match status" value="1"/>
</dbReference>
<dbReference type="PRINTS" id="PR00786">
    <property type="entry name" value="NEPRILYSIN"/>
</dbReference>
<feature type="domain" description="Peptidase M13 C-terminal" evidence="9">
    <location>
        <begin position="555"/>
        <end position="761"/>
    </location>
</feature>
<dbReference type="EMBL" id="GEDC01013803">
    <property type="protein sequence ID" value="JAS23495.1"/>
    <property type="molecule type" value="Transcribed_RNA"/>
</dbReference>
<evidence type="ECO:0008006" key="12">
    <source>
        <dbReference type="Google" id="ProtNLM"/>
    </source>
</evidence>
<comment type="subcellular location">
    <subcellularLocation>
        <location evidence="2">Cell membrane</location>
        <topology evidence="2">Single-pass type II membrane protein</topology>
    </subcellularLocation>
</comment>
<dbReference type="Pfam" id="PF01431">
    <property type="entry name" value="Peptidase_M13"/>
    <property type="match status" value="1"/>
</dbReference>
<gene>
    <name evidence="11" type="ORF">g.10917</name>
</gene>
<organism evidence="11">
    <name type="scientific">Clastoptera arizonana</name>
    <name type="common">Arizona spittle bug</name>
    <dbReference type="NCBI Taxonomy" id="38151"/>
    <lineage>
        <taxon>Eukaryota</taxon>
        <taxon>Metazoa</taxon>
        <taxon>Ecdysozoa</taxon>
        <taxon>Arthropoda</taxon>
        <taxon>Hexapoda</taxon>
        <taxon>Insecta</taxon>
        <taxon>Pterygota</taxon>
        <taxon>Neoptera</taxon>
        <taxon>Paraneoptera</taxon>
        <taxon>Hemiptera</taxon>
        <taxon>Auchenorrhyncha</taxon>
        <taxon>Cercopoidea</taxon>
        <taxon>Clastopteridae</taxon>
        <taxon>Clastoptera</taxon>
    </lineage>
</organism>
<dbReference type="AlphaFoldDB" id="A0A1B6DD22"/>
<name>A0A1B6DD22_9HEMI</name>
<dbReference type="InterPro" id="IPR000718">
    <property type="entry name" value="Peptidase_M13"/>
</dbReference>
<dbReference type="PROSITE" id="PS51885">
    <property type="entry name" value="NEPRILYSIN"/>
    <property type="match status" value="1"/>
</dbReference>
<evidence type="ECO:0000256" key="6">
    <source>
        <dbReference type="ARBA" id="ARBA00022801"/>
    </source>
</evidence>
<evidence type="ECO:0000256" key="1">
    <source>
        <dbReference type="ARBA" id="ARBA00001947"/>
    </source>
</evidence>
<dbReference type="PANTHER" id="PTHR11733:SF224">
    <property type="entry name" value="NEPRILYSIN-2"/>
    <property type="match status" value="1"/>
</dbReference>
<keyword evidence="5" id="KW-0479">Metal-binding</keyword>
<sequence>MTNAPTVIKNPTWWKRRTMMERHCTLFATTLSLLCIILVVALALIAMSKKRPEEAMPTTIEALSGNGVGIKGTSLKDEKYEICLTPGCVQAANIVLESMDSSVDPCDDFYKFSCGNFIKESTIPDDKTSISWFSKVDDILTDQLRIIIEEPSTPDESRPITMAKIMYKNCMNKSRIEDVGLTQIKNIVKDLGGWPVLEGDSWDPSSFDWISTTYKFKDKGFSIDYIIDFSITTDVKNSTRRIIDLDTASLSLSREYLIKGMDEKIVAEYYRYMVDIAVIFGADRARAEKELKESLDFEISLANISLPLEERRDATKLYNPMTIPELQEKYPLVPWKEYFTRILPPEVKVQSDEVAINNVPSYITNVSAILSNTPKRIQANYLLWRAVAGSISYLTEEVRKRQLEFGTAISGKTEREPRWKECISVATSSFSLATGSLYVQRFFKEDAKKAALEMVGGIREEMYKILNEVDWMDEKTRQSALIKAKGMSAHIAYPDELLDREKLENYYKNVTVTGEDYLKSLLNLTTFGTNWSFNRLRQPVNKSDWISHGRPAIVNAFYSSIENSIQFPAGILQGTFFSNRRPRYMNFGAIGFVIGHEITHGFDDQGRQFDSEGNLVDWWEPETKSLYLKKASCIIEQYGNYTVEEVGLKLNGINTQGENIADNGGIKQAYRAYNRWVEQNGPEPRLPGLQNYTPQQMFWISAANTWCSKYRPEGLKLRIITGFHSPGEFRVIGPFSNQESFAKDFKCPKGTKMNPVKKCSVW</sequence>
<dbReference type="InterPro" id="IPR018497">
    <property type="entry name" value="Peptidase_M13_C"/>
</dbReference>
<keyword evidence="6" id="KW-0378">Hydrolase</keyword>